<dbReference type="InterPro" id="IPR013324">
    <property type="entry name" value="RNA_pol_sigma_r3/r4-like"/>
</dbReference>
<evidence type="ECO:0000313" key="10">
    <source>
        <dbReference type="Proteomes" id="UP000004221"/>
    </source>
</evidence>
<dbReference type="EMBL" id="CAGS01000259">
    <property type="protein sequence ID" value="CCF84298.1"/>
    <property type="molecule type" value="Genomic_DNA"/>
</dbReference>
<evidence type="ECO:0000313" key="9">
    <source>
        <dbReference type="EMBL" id="CCF84298.1"/>
    </source>
</evidence>
<evidence type="ECO:0000256" key="5">
    <source>
        <dbReference type="ARBA" id="ARBA00023163"/>
    </source>
</evidence>
<dbReference type="Proteomes" id="UP000004221">
    <property type="component" value="Unassembled WGS sequence"/>
</dbReference>
<organism evidence="9 10">
    <name type="scientific">Nitrolancea hollandica Lb</name>
    <dbReference type="NCBI Taxonomy" id="1129897"/>
    <lineage>
        <taxon>Bacteria</taxon>
        <taxon>Pseudomonadati</taxon>
        <taxon>Thermomicrobiota</taxon>
        <taxon>Thermomicrobia</taxon>
        <taxon>Sphaerobacterales</taxon>
        <taxon>Sphaerobacterineae</taxon>
        <taxon>Sphaerobacteraceae</taxon>
        <taxon>Nitrolancea</taxon>
    </lineage>
</organism>
<keyword evidence="4 6" id="KW-0238">DNA-binding</keyword>
<feature type="domain" description="RNA polymerase sigma-70 region 2" evidence="7">
    <location>
        <begin position="29"/>
        <end position="95"/>
    </location>
</feature>
<keyword evidence="3 6" id="KW-0731">Sigma factor</keyword>
<evidence type="ECO:0000256" key="3">
    <source>
        <dbReference type="ARBA" id="ARBA00023082"/>
    </source>
</evidence>
<accession>I4EHY6</accession>
<dbReference type="InterPro" id="IPR036388">
    <property type="entry name" value="WH-like_DNA-bd_sf"/>
</dbReference>
<proteinExistence type="inferred from homology"/>
<dbReference type="SUPFAM" id="SSF88946">
    <property type="entry name" value="Sigma2 domain of RNA polymerase sigma factors"/>
    <property type="match status" value="1"/>
</dbReference>
<dbReference type="InterPro" id="IPR013325">
    <property type="entry name" value="RNA_pol_sigma_r2"/>
</dbReference>
<name>I4EHY6_9BACT</name>
<dbReference type="NCBIfam" id="TIGR02937">
    <property type="entry name" value="sigma70-ECF"/>
    <property type="match status" value="1"/>
</dbReference>
<keyword evidence="2 6" id="KW-0805">Transcription regulation</keyword>
<dbReference type="Gene3D" id="1.10.10.10">
    <property type="entry name" value="Winged helix-like DNA-binding domain superfamily/Winged helix DNA-binding domain"/>
    <property type="match status" value="1"/>
</dbReference>
<dbReference type="InterPro" id="IPR000838">
    <property type="entry name" value="RNA_pol_sigma70_ECF_CS"/>
</dbReference>
<dbReference type="InterPro" id="IPR039425">
    <property type="entry name" value="RNA_pol_sigma-70-like"/>
</dbReference>
<dbReference type="GO" id="GO:0003677">
    <property type="term" value="F:DNA binding"/>
    <property type="evidence" value="ECO:0007669"/>
    <property type="project" value="UniProtKB-KW"/>
</dbReference>
<dbReference type="CDD" id="cd06171">
    <property type="entry name" value="Sigma70_r4"/>
    <property type="match status" value="1"/>
</dbReference>
<protein>
    <recommendedName>
        <fullName evidence="6">RNA polymerase sigma factor</fullName>
    </recommendedName>
</protein>
<dbReference type="Pfam" id="PF08281">
    <property type="entry name" value="Sigma70_r4_2"/>
    <property type="match status" value="1"/>
</dbReference>
<dbReference type="Pfam" id="PF04542">
    <property type="entry name" value="Sigma70_r2"/>
    <property type="match status" value="1"/>
</dbReference>
<dbReference type="GO" id="GO:0016987">
    <property type="term" value="F:sigma factor activity"/>
    <property type="evidence" value="ECO:0007669"/>
    <property type="project" value="UniProtKB-KW"/>
</dbReference>
<dbReference type="AlphaFoldDB" id="I4EHY6"/>
<evidence type="ECO:0000256" key="1">
    <source>
        <dbReference type="ARBA" id="ARBA00010641"/>
    </source>
</evidence>
<dbReference type="Gene3D" id="1.10.1740.10">
    <property type="match status" value="1"/>
</dbReference>
<sequence length="211" mass="23859">MARESPVFPADEQLIAAAQDGDLGAFNQLVERYERLVYAVCFRLLGNAQRTEDVTQETFIRAYTALSQFRGGAFRSWLLRIATNQSYDLLRLERRRASDSLDALPLETEPRWTTGAPVDDPTWYAERSELGRRLESALAQLPDDQRLVVILSDIHGYPYGEIAEIAGVPSGTVKSRLSRGRARLRDVLRSDADTRELLDAVIRRHSEEHDG</sequence>
<gene>
    <name evidence="9" type="ORF">NITHO_3310015</name>
</gene>
<dbReference type="GO" id="GO:0006352">
    <property type="term" value="P:DNA-templated transcription initiation"/>
    <property type="evidence" value="ECO:0007669"/>
    <property type="project" value="InterPro"/>
</dbReference>
<dbReference type="InterPro" id="IPR013249">
    <property type="entry name" value="RNA_pol_sigma70_r4_t2"/>
</dbReference>
<evidence type="ECO:0000259" key="8">
    <source>
        <dbReference type="Pfam" id="PF08281"/>
    </source>
</evidence>
<dbReference type="SUPFAM" id="SSF88659">
    <property type="entry name" value="Sigma3 and sigma4 domains of RNA polymerase sigma factors"/>
    <property type="match status" value="1"/>
</dbReference>
<evidence type="ECO:0000256" key="4">
    <source>
        <dbReference type="ARBA" id="ARBA00023125"/>
    </source>
</evidence>
<dbReference type="InterPro" id="IPR014284">
    <property type="entry name" value="RNA_pol_sigma-70_dom"/>
</dbReference>
<dbReference type="PANTHER" id="PTHR43133">
    <property type="entry name" value="RNA POLYMERASE ECF-TYPE SIGMA FACTO"/>
    <property type="match status" value="1"/>
</dbReference>
<evidence type="ECO:0000259" key="7">
    <source>
        <dbReference type="Pfam" id="PF04542"/>
    </source>
</evidence>
<keyword evidence="5 6" id="KW-0804">Transcription</keyword>
<dbReference type="InterPro" id="IPR007627">
    <property type="entry name" value="RNA_pol_sigma70_r2"/>
</dbReference>
<reference evidence="9 10" key="1">
    <citation type="journal article" date="2012" name="ISME J.">
        <title>Nitrification expanded: discovery, physiology and genomics of a nitrite-oxidizing bacterium from the phylum Chloroflexi.</title>
        <authorList>
            <person name="Sorokin D.Y."/>
            <person name="Lucker S."/>
            <person name="Vejmelkova D."/>
            <person name="Kostrikina N.A."/>
            <person name="Kleerebezem R."/>
            <person name="Rijpstra W.I."/>
            <person name="Damste J.S."/>
            <person name="Le Paslier D."/>
            <person name="Muyzer G."/>
            <person name="Wagner M."/>
            <person name="van Loosdrecht M.C."/>
            <person name="Daims H."/>
        </authorList>
    </citation>
    <scope>NUCLEOTIDE SEQUENCE [LARGE SCALE GENOMIC DNA]</scope>
    <source>
        <strain evidence="10">none</strain>
    </source>
</reference>
<comment type="similarity">
    <text evidence="1 6">Belongs to the sigma-70 factor family. ECF subfamily.</text>
</comment>
<evidence type="ECO:0000256" key="2">
    <source>
        <dbReference type="ARBA" id="ARBA00023015"/>
    </source>
</evidence>
<feature type="domain" description="RNA polymerase sigma factor 70 region 4 type 2" evidence="8">
    <location>
        <begin position="132"/>
        <end position="184"/>
    </location>
</feature>
<evidence type="ECO:0000256" key="6">
    <source>
        <dbReference type="RuleBase" id="RU000716"/>
    </source>
</evidence>
<comment type="caution">
    <text evidence="9">The sequence shown here is derived from an EMBL/GenBank/DDBJ whole genome shotgun (WGS) entry which is preliminary data.</text>
</comment>
<dbReference type="PANTHER" id="PTHR43133:SF8">
    <property type="entry name" value="RNA POLYMERASE SIGMA FACTOR HI_1459-RELATED"/>
    <property type="match status" value="1"/>
</dbReference>
<keyword evidence="10" id="KW-1185">Reference proteome</keyword>
<dbReference type="PROSITE" id="PS01063">
    <property type="entry name" value="SIGMA70_ECF"/>
    <property type="match status" value="1"/>
</dbReference>